<dbReference type="InterPro" id="IPR002347">
    <property type="entry name" value="SDR_fam"/>
</dbReference>
<dbReference type="Proteomes" id="UP000315525">
    <property type="component" value="Unassembled WGS sequence"/>
</dbReference>
<reference evidence="5 6" key="1">
    <citation type="submission" date="2019-03" db="EMBL/GenBank/DDBJ databases">
        <title>Metabolic potential of uncultured bacteria and archaea associated with petroleum seepage in deep-sea sediments.</title>
        <authorList>
            <person name="Dong X."/>
            <person name="Hubert C."/>
        </authorList>
    </citation>
    <scope>NUCLEOTIDE SEQUENCE [LARGE SCALE GENOMIC DNA]</scope>
    <source>
        <strain evidence="5">E44_bin18</strain>
    </source>
</reference>
<gene>
    <name evidence="5" type="ORF">E3J62_00085</name>
</gene>
<comment type="caution">
    <text evidence="5">The sequence shown here is derived from an EMBL/GenBank/DDBJ whole genome shotgun (WGS) entry which is preliminary data.</text>
</comment>
<dbReference type="PRINTS" id="PR00081">
    <property type="entry name" value="GDHRDH"/>
</dbReference>
<dbReference type="SMART" id="SM00822">
    <property type="entry name" value="PKS_KR"/>
    <property type="match status" value="1"/>
</dbReference>
<dbReference type="AlphaFoldDB" id="A0A523UZE0"/>
<proteinExistence type="inferred from homology"/>
<dbReference type="PANTHER" id="PTHR44196">
    <property type="entry name" value="DEHYDROGENASE/REDUCTASE SDR FAMILY MEMBER 7B"/>
    <property type="match status" value="1"/>
</dbReference>
<dbReference type="Gene3D" id="3.40.50.720">
    <property type="entry name" value="NAD(P)-binding Rossmann-like Domain"/>
    <property type="match status" value="1"/>
</dbReference>
<dbReference type="GO" id="GO:0016020">
    <property type="term" value="C:membrane"/>
    <property type="evidence" value="ECO:0007669"/>
    <property type="project" value="TreeGrafter"/>
</dbReference>
<dbReference type="InterPro" id="IPR020904">
    <property type="entry name" value="Sc_DH/Rdtase_CS"/>
</dbReference>
<dbReference type="InterPro" id="IPR057326">
    <property type="entry name" value="KR_dom"/>
</dbReference>
<evidence type="ECO:0000313" key="6">
    <source>
        <dbReference type="Proteomes" id="UP000315525"/>
    </source>
</evidence>
<sequence length="264" mass="28007">MKIRGARILVTGASSGIGRAASFALAGKGARLAITSRGADRLEKVAEEIARAFPGVPAPLAVPCDVADLEAVHRLIERCVGQLGSIDVLINNAGIGVYGDVEKTSLEDFRSVMNVNFFGAVNCMLEVLPIMRNAGQGIIANVASVAAIHGVPFLGAYCATKSALVSVSQSLRAELSGSSIRIILIYPGYTETDFYRAEKKVGTARRPEGPYASPDGVAQAIVRAVEREQKDVVLSRVGKSLALAERFAPWLVEKVMSRLAAQLR</sequence>
<comment type="similarity">
    <text evidence="1 3">Belongs to the short-chain dehydrogenases/reductases (SDR) family.</text>
</comment>
<name>A0A523UZE0_UNCT6</name>
<dbReference type="Pfam" id="PF00106">
    <property type="entry name" value="adh_short"/>
    <property type="match status" value="1"/>
</dbReference>
<feature type="domain" description="Ketoreductase" evidence="4">
    <location>
        <begin position="6"/>
        <end position="213"/>
    </location>
</feature>
<dbReference type="PANTHER" id="PTHR44196:SF1">
    <property type="entry name" value="DEHYDROGENASE_REDUCTASE SDR FAMILY MEMBER 7B"/>
    <property type="match status" value="1"/>
</dbReference>
<dbReference type="EMBL" id="SOJN01000003">
    <property type="protein sequence ID" value="TET47888.1"/>
    <property type="molecule type" value="Genomic_DNA"/>
</dbReference>
<evidence type="ECO:0000313" key="5">
    <source>
        <dbReference type="EMBL" id="TET47888.1"/>
    </source>
</evidence>
<protein>
    <submittedName>
        <fullName evidence="5">SDR family NAD(P)-dependent oxidoreductase</fullName>
    </submittedName>
</protein>
<evidence type="ECO:0000259" key="4">
    <source>
        <dbReference type="SMART" id="SM00822"/>
    </source>
</evidence>
<dbReference type="SUPFAM" id="SSF51735">
    <property type="entry name" value="NAD(P)-binding Rossmann-fold domains"/>
    <property type="match status" value="1"/>
</dbReference>
<dbReference type="PROSITE" id="PS00061">
    <property type="entry name" value="ADH_SHORT"/>
    <property type="match status" value="1"/>
</dbReference>
<evidence type="ECO:0000256" key="3">
    <source>
        <dbReference type="RuleBase" id="RU000363"/>
    </source>
</evidence>
<accession>A0A523UZE0</accession>
<dbReference type="PRINTS" id="PR00080">
    <property type="entry name" value="SDRFAMILY"/>
</dbReference>
<dbReference type="InterPro" id="IPR036291">
    <property type="entry name" value="NAD(P)-bd_dom_sf"/>
</dbReference>
<evidence type="ECO:0000256" key="2">
    <source>
        <dbReference type="ARBA" id="ARBA00023002"/>
    </source>
</evidence>
<organism evidence="5 6">
    <name type="scientific">candidate division TA06 bacterium</name>
    <dbReference type="NCBI Taxonomy" id="2250710"/>
    <lineage>
        <taxon>Bacteria</taxon>
        <taxon>Bacteria division TA06</taxon>
    </lineage>
</organism>
<keyword evidence="2" id="KW-0560">Oxidoreductase</keyword>
<dbReference type="GO" id="GO:0016491">
    <property type="term" value="F:oxidoreductase activity"/>
    <property type="evidence" value="ECO:0007669"/>
    <property type="project" value="UniProtKB-KW"/>
</dbReference>
<evidence type="ECO:0000256" key="1">
    <source>
        <dbReference type="ARBA" id="ARBA00006484"/>
    </source>
</evidence>